<organism evidence="2 3">
    <name type="scientific">Streptomyces luteireticuli</name>
    <dbReference type="NCBI Taxonomy" id="173858"/>
    <lineage>
        <taxon>Bacteria</taxon>
        <taxon>Bacillati</taxon>
        <taxon>Actinomycetota</taxon>
        <taxon>Actinomycetes</taxon>
        <taxon>Kitasatosporales</taxon>
        <taxon>Streptomycetaceae</taxon>
        <taxon>Streptomyces</taxon>
    </lineage>
</organism>
<sequence length="70" mass="7593">MFSSIGPIGSFAACVVLIALYLVPSIVAFNRSHPKRWLVLVINLVFGGTLVGWVVALYLATRPVRARVPV</sequence>
<dbReference type="EMBL" id="BAAABX010000086">
    <property type="protein sequence ID" value="GAA0436118.1"/>
    <property type="molecule type" value="Genomic_DNA"/>
</dbReference>
<accession>A0ABN0Z6J4</accession>
<keyword evidence="1" id="KW-1133">Transmembrane helix</keyword>
<gene>
    <name evidence="2" type="ORF">GCM10010357_66970</name>
</gene>
<reference evidence="2 3" key="1">
    <citation type="journal article" date="2019" name="Int. J. Syst. Evol. Microbiol.">
        <title>The Global Catalogue of Microorganisms (GCM) 10K type strain sequencing project: providing services to taxonomists for standard genome sequencing and annotation.</title>
        <authorList>
            <consortium name="The Broad Institute Genomics Platform"/>
            <consortium name="The Broad Institute Genome Sequencing Center for Infectious Disease"/>
            <person name="Wu L."/>
            <person name="Ma J."/>
        </authorList>
    </citation>
    <scope>NUCLEOTIDE SEQUENCE [LARGE SCALE GENOMIC DNA]</scope>
    <source>
        <strain evidence="2 3">JCM 4788</strain>
    </source>
</reference>
<dbReference type="Proteomes" id="UP001500879">
    <property type="component" value="Unassembled WGS sequence"/>
</dbReference>
<proteinExistence type="predicted"/>
<evidence type="ECO:0000313" key="3">
    <source>
        <dbReference type="Proteomes" id="UP001500879"/>
    </source>
</evidence>
<evidence type="ECO:0000256" key="1">
    <source>
        <dbReference type="SAM" id="Phobius"/>
    </source>
</evidence>
<keyword evidence="1" id="KW-0472">Membrane</keyword>
<keyword evidence="3" id="KW-1185">Reference proteome</keyword>
<dbReference type="Pfam" id="PF14373">
    <property type="entry name" value="Imm_superinfect"/>
    <property type="match status" value="1"/>
</dbReference>
<feature type="transmembrane region" description="Helical" evidence="1">
    <location>
        <begin position="6"/>
        <end position="30"/>
    </location>
</feature>
<keyword evidence="1" id="KW-0812">Transmembrane</keyword>
<dbReference type="InterPro" id="IPR016410">
    <property type="entry name" value="Phage_imm"/>
</dbReference>
<feature type="transmembrane region" description="Helical" evidence="1">
    <location>
        <begin position="37"/>
        <end position="60"/>
    </location>
</feature>
<protein>
    <recommendedName>
        <fullName evidence="4">Superinfection immunity protein</fullName>
    </recommendedName>
</protein>
<evidence type="ECO:0000313" key="2">
    <source>
        <dbReference type="EMBL" id="GAA0436118.1"/>
    </source>
</evidence>
<comment type="caution">
    <text evidence="2">The sequence shown here is derived from an EMBL/GenBank/DDBJ whole genome shotgun (WGS) entry which is preliminary data.</text>
</comment>
<name>A0ABN0Z6J4_9ACTN</name>
<dbReference type="RefSeq" id="WP_344032457.1">
    <property type="nucleotide sequence ID" value="NZ_BAAABX010000086.1"/>
</dbReference>
<evidence type="ECO:0008006" key="4">
    <source>
        <dbReference type="Google" id="ProtNLM"/>
    </source>
</evidence>